<evidence type="ECO:0000259" key="3">
    <source>
        <dbReference type="SMART" id="SM00939"/>
    </source>
</evidence>
<dbReference type="Pfam" id="PF02129">
    <property type="entry name" value="Peptidase_S15"/>
    <property type="match status" value="1"/>
</dbReference>
<name>A0ABU0VYC2_9RHOB</name>
<feature type="region of interest" description="Disordered" evidence="2">
    <location>
        <begin position="522"/>
        <end position="550"/>
    </location>
</feature>
<gene>
    <name evidence="4" type="ORF">Q9295_05900</name>
</gene>
<keyword evidence="5" id="KW-1185">Reference proteome</keyword>
<accession>A0ABU0VYC2</accession>
<organism evidence="4 5">
    <name type="scientific">Pseudogemmobacter lacusdianii</name>
    <dbReference type="NCBI Taxonomy" id="3069608"/>
    <lineage>
        <taxon>Bacteria</taxon>
        <taxon>Pseudomonadati</taxon>
        <taxon>Pseudomonadota</taxon>
        <taxon>Alphaproteobacteria</taxon>
        <taxon>Rhodobacterales</taxon>
        <taxon>Paracoccaceae</taxon>
        <taxon>Pseudogemmobacter</taxon>
    </lineage>
</organism>
<evidence type="ECO:0000313" key="4">
    <source>
        <dbReference type="EMBL" id="MDQ2065895.1"/>
    </source>
</evidence>
<dbReference type="GO" id="GO:0016787">
    <property type="term" value="F:hydrolase activity"/>
    <property type="evidence" value="ECO:0007669"/>
    <property type="project" value="UniProtKB-KW"/>
</dbReference>
<dbReference type="RefSeq" id="WP_306679579.1">
    <property type="nucleotide sequence ID" value="NZ_JAVDBT010000004.1"/>
</dbReference>
<dbReference type="PANTHER" id="PTHR43056:SF10">
    <property type="entry name" value="COCE_NOND FAMILY, PUTATIVE (AFU_ORTHOLOGUE AFUA_7G00600)-RELATED"/>
    <property type="match status" value="1"/>
</dbReference>
<feature type="compositionally biased region" description="Basic and acidic residues" evidence="2">
    <location>
        <begin position="541"/>
        <end position="550"/>
    </location>
</feature>
<dbReference type="NCBIfam" id="TIGR00976">
    <property type="entry name" value="CocE_NonD"/>
    <property type="match status" value="1"/>
</dbReference>
<keyword evidence="1 4" id="KW-0378">Hydrolase</keyword>
<dbReference type="Pfam" id="PF08530">
    <property type="entry name" value="PepX_C"/>
    <property type="match status" value="1"/>
</dbReference>
<sequence>MTVQIVEIPDMAIVMADGTRLSARVWMPEDAASNPVPVVLEYLPYRKRDGTAARDQLTHPWMAAQGYACVRVDQRGNGESEGLFDDEYSAQEMSDGLEVIAWLAEQPWSTGKVGMMGISWGGFNCLQAAYNKAPALKAVISLCSTTDRYADDIHYKGGCLISENISWAATAASWFSVPPDPELVGDKWRDIWLNRLEEAPFLARTWHEHSQRDAYWKHGSVCEDYDAISAAVYSIGGWHDGYRNTPAHLAANVKAPVRAVVGPWNHKYPHFAVPGPRIGFLQEAVRWWDHWLKGIDNGADKDPQYTAWLMDSVKPETSFTHRPGRWITEAVWPSPSIANRRMALGFETLGAEAAGAFSQKAVPSTAVGMGTGEYFPFGFGPGELPDDQRADDALSACFDSAETSEITDIVGAPRVTLRLASDQARGQIIVRLNDLRPDGTSAMISYGMLNLRHRNSHEVAEPLVPGEVYEVSLDLDQIAYRLPAGHRLRIAVSTSYWPLVWPEAVPVTATISGGWLDLPVRPTAQGDETSFPEPVTAPALPKKEHSEGEEFKRIETDMTTGVTKITTYGAGALTEDLTHGVRTSEAVEKVYAIHKDDPASARVDITWNRTYGRGDWQVRTRVVTSMWGDADHLHIEQHTEAWEGDTSVFQSSHKDSVPRG</sequence>
<dbReference type="SUPFAM" id="SSF49785">
    <property type="entry name" value="Galactose-binding domain-like"/>
    <property type="match status" value="1"/>
</dbReference>
<proteinExistence type="predicted"/>
<dbReference type="SMART" id="SM00939">
    <property type="entry name" value="PepX_C"/>
    <property type="match status" value="1"/>
</dbReference>
<dbReference type="InterPro" id="IPR029058">
    <property type="entry name" value="AB_hydrolase_fold"/>
</dbReference>
<dbReference type="Gene3D" id="3.40.50.1820">
    <property type="entry name" value="alpha/beta hydrolase"/>
    <property type="match status" value="1"/>
</dbReference>
<feature type="domain" description="Xaa-Pro dipeptidyl-peptidase C-terminal" evidence="3">
    <location>
        <begin position="285"/>
        <end position="533"/>
    </location>
</feature>
<evidence type="ECO:0000313" key="5">
    <source>
        <dbReference type="Proteomes" id="UP001239680"/>
    </source>
</evidence>
<dbReference type="EMBL" id="JAVDBT010000004">
    <property type="protein sequence ID" value="MDQ2065895.1"/>
    <property type="molecule type" value="Genomic_DNA"/>
</dbReference>
<dbReference type="InterPro" id="IPR050585">
    <property type="entry name" value="Xaa-Pro_dipeptidyl-ppase/CocE"/>
</dbReference>
<dbReference type="InterPro" id="IPR005674">
    <property type="entry name" value="CocE/Ser_esterase"/>
</dbReference>
<dbReference type="PANTHER" id="PTHR43056">
    <property type="entry name" value="PEPTIDASE S9 PROLYL OLIGOPEPTIDASE"/>
    <property type="match status" value="1"/>
</dbReference>
<reference evidence="4 5" key="1">
    <citation type="submission" date="2023-08" db="EMBL/GenBank/DDBJ databases">
        <title>Characterization of two Paracoccaceae strains isolated from Phycosphere and proposal of Xinfangfangia lacusdiani sp. nov.</title>
        <authorList>
            <person name="Deng Y."/>
            <person name="Zhang Y.Q."/>
        </authorList>
    </citation>
    <scope>NUCLEOTIDE SEQUENCE [LARGE SCALE GENOMIC DNA]</scope>
    <source>
        <strain evidence="4 5">CPCC 101601</strain>
    </source>
</reference>
<dbReference type="SUPFAM" id="SSF53474">
    <property type="entry name" value="alpha/beta-Hydrolases"/>
    <property type="match status" value="1"/>
</dbReference>
<evidence type="ECO:0000256" key="2">
    <source>
        <dbReference type="SAM" id="MobiDB-lite"/>
    </source>
</evidence>
<protein>
    <submittedName>
        <fullName evidence="4">CocE/NonD family hydrolase</fullName>
    </submittedName>
</protein>
<dbReference type="Gene3D" id="1.10.3020.10">
    <property type="entry name" value="alpha-amino acid ester hydrolase ( Helical cap domain)"/>
    <property type="match status" value="1"/>
</dbReference>
<dbReference type="InterPro" id="IPR008979">
    <property type="entry name" value="Galactose-bd-like_sf"/>
</dbReference>
<evidence type="ECO:0000256" key="1">
    <source>
        <dbReference type="ARBA" id="ARBA00022801"/>
    </source>
</evidence>
<dbReference type="Proteomes" id="UP001239680">
    <property type="component" value="Unassembled WGS sequence"/>
</dbReference>
<dbReference type="Gene3D" id="2.60.120.260">
    <property type="entry name" value="Galactose-binding domain-like"/>
    <property type="match status" value="1"/>
</dbReference>
<dbReference type="InterPro" id="IPR013736">
    <property type="entry name" value="Xaa-Pro_dipept_C"/>
</dbReference>
<dbReference type="InterPro" id="IPR000383">
    <property type="entry name" value="Xaa-Pro-like_dom"/>
</dbReference>
<comment type="caution">
    <text evidence="4">The sequence shown here is derived from an EMBL/GenBank/DDBJ whole genome shotgun (WGS) entry which is preliminary data.</text>
</comment>